<dbReference type="InterPro" id="IPR033479">
    <property type="entry name" value="dCache_1"/>
</dbReference>
<keyword evidence="8 13" id="KW-0472">Membrane</keyword>
<dbReference type="GO" id="GO:0004888">
    <property type="term" value="F:transmembrane signaling receptor activity"/>
    <property type="evidence" value="ECO:0007669"/>
    <property type="project" value="InterPro"/>
</dbReference>
<dbReference type="GO" id="GO:0005886">
    <property type="term" value="C:plasma membrane"/>
    <property type="evidence" value="ECO:0007669"/>
    <property type="project" value="UniProtKB-SubCell"/>
</dbReference>
<evidence type="ECO:0000259" key="16">
    <source>
        <dbReference type="PROSITE" id="PS50885"/>
    </source>
</evidence>
<evidence type="ECO:0000259" key="15">
    <source>
        <dbReference type="PROSITE" id="PS50192"/>
    </source>
</evidence>
<dbReference type="Pfam" id="PF02743">
    <property type="entry name" value="dCache_1"/>
    <property type="match status" value="1"/>
</dbReference>
<evidence type="ECO:0000256" key="3">
    <source>
        <dbReference type="ARBA" id="ARBA00022481"/>
    </source>
</evidence>
<dbReference type="PANTHER" id="PTHR32089:SF39">
    <property type="entry name" value="METHYL-ACCEPTING CHEMOTAXIS PROTEIN HLYB"/>
    <property type="match status" value="1"/>
</dbReference>
<dbReference type="GO" id="GO:0007165">
    <property type="term" value="P:signal transduction"/>
    <property type="evidence" value="ECO:0007669"/>
    <property type="project" value="UniProtKB-KW"/>
</dbReference>
<evidence type="ECO:0000256" key="7">
    <source>
        <dbReference type="ARBA" id="ARBA00022989"/>
    </source>
</evidence>
<keyword evidence="5" id="KW-0997">Cell inner membrane</keyword>
<evidence type="ECO:0000256" key="6">
    <source>
        <dbReference type="ARBA" id="ARBA00022692"/>
    </source>
</evidence>
<dbReference type="Gene3D" id="1.10.287.950">
    <property type="entry name" value="Methyl-accepting chemotaxis protein"/>
    <property type="match status" value="1"/>
</dbReference>
<dbReference type="RefSeq" id="WP_269579301.1">
    <property type="nucleotide sequence ID" value="NZ_CP114588.1"/>
</dbReference>
<proteinExistence type="inferred from homology"/>
<feature type="domain" description="Methyl-accepting transducer" evidence="14">
    <location>
        <begin position="365"/>
        <end position="601"/>
    </location>
</feature>
<dbReference type="SMART" id="SM00283">
    <property type="entry name" value="MA"/>
    <property type="match status" value="1"/>
</dbReference>
<sequence length="637" mass="69639">MKLKQLTIKQKLVLAFVSAVIASTAIISYMSLSQARDIMEKRLLENELPTTLTQFRDTIDSEVNQLQSAARQLASNPVMLDIINQDITPAEENRVIKQLNVLREQYGLNDASIANRNTGQYWNQNGFLRVLTREKDSWFYNFLDSGNATMAQVFQEENGELKLFVNFQQLNGKGLAGFSRSLEDMTRFLNQFKIEQSGFVFLVNADGLVQLHRDTNLMGEQTLSDIYGGQARSLLQKGDFNLLDTSINGEEVLLASSYVPSMDWFVIADVPAEEVYAPLNETRNQILMVSVVVGLIFIVVAVWLAATITKPIQYVANVFREIGEGEGDLRQRVDINSQDEIGQLASGFNSFVEKIHRLVSDVARTGGELRSAAEQVSSQAGATQSQSEYQRDRTVQVVTAINEMGATVNEIAGNAASAASAANQASDDAASGQGVVTQARDTIARLADDMENMSKVISALAENTDSIGGILDVIRGISEQTNLLALNAAIEAARAGEQGRGFAVVADEVRSLASRTSDSTDEIQTMIDRLQQEARNAVDAMEQSRTMTAEGVNASDEASQSLNAINEQIVQISDMNTQVATATEEQSTVVNDINQNIEEINHSSQQTADTANTMAEASESLRDLSKRLDTLVGSFKL</sequence>
<gene>
    <name evidence="17" type="ORF">N8M53_02090</name>
</gene>
<dbReference type="InterPro" id="IPR004089">
    <property type="entry name" value="MCPsignal_dom"/>
</dbReference>
<keyword evidence="9 11" id="KW-0807">Transducer</keyword>
<dbReference type="Proteomes" id="UP001164748">
    <property type="component" value="Chromosome"/>
</dbReference>
<protein>
    <submittedName>
        <fullName evidence="17">Methyl-accepting chemotaxis protein</fullName>
    </submittedName>
</protein>
<name>A0AA47KLA7_9GAMM</name>
<evidence type="ECO:0000256" key="12">
    <source>
        <dbReference type="SAM" id="Coils"/>
    </source>
</evidence>
<evidence type="ECO:0000313" key="18">
    <source>
        <dbReference type="Proteomes" id="UP001164748"/>
    </source>
</evidence>
<dbReference type="PRINTS" id="PR00260">
    <property type="entry name" value="CHEMTRNSDUCR"/>
</dbReference>
<dbReference type="CDD" id="cd12912">
    <property type="entry name" value="PDC2_MCP_like"/>
    <property type="match status" value="1"/>
</dbReference>
<evidence type="ECO:0000256" key="4">
    <source>
        <dbReference type="ARBA" id="ARBA00022500"/>
    </source>
</evidence>
<dbReference type="EMBL" id="CP114588">
    <property type="protein sequence ID" value="WBA09040.1"/>
    <property type="molecule type" value="Genomic_DNA"/>
</dbReference>
<dbReference type="CDD" id="cd11386">
    <property type="entry name" value="MCP_signal"/>
    <property type="match status" value="1"/>
</dbReference>
<evidence type="ECO:0000256" key="11">
    <source>
        <dbReference type="PROSITE-ProRule" id="PRU00284"/>
    </source>
</evidence>
<dbReference type="AlphaFoldDB" id="A0AA47KLA7"/>
<dbReference type="GO" id="GO:0006935">
    <property type="term" value="P:chemotaxis"/>
    <property type="evidence" value="ECO:0007669"/>
    <property type="project" value="UniProtKB-KW"/>
</dbReference>
<dbReference type="InterPro" id="IPR000727">
    <property type="entry name" value="T_SNARE_dom"/>
</dbReference>
<dbReference type="Pfam" id="PF00672">
    <property type="entry name" value="HAMP"/>
    <property type="match status" value="1"/>
</dbReference>
<keyword evidence="6 13" id="KW-0812">Transmembrane</keyword>
<evidence type="ECO:0000259" key="14">
    <source>
        <dbReference type="PROSITE" id="PS50111"/>
    </source>
</evidence>
<dbReference type="Pfam" id="PF00015">
    <property type="entry name" value="MCPsignal"/>
    <property type="match status" value="1"/>
</dbReference>
<evidence type="ECO:0000256" key="5">
    <source>
        <dbReference type="ARBA" id="ARBA00022519"/>
    </source>
</evidence>
<dbReference type="PROSITE" id="PS50111">
    <property type="entry name" value="CHEMOTAXIS_TRANSDUC_2"/>
    <property type="match status" value="1"/>
</dbReference>
<dbReference type="InterPro" id="IPR004090">
    <property type="entry name" value="Chemotax_Me-accpt_rcpt"/>
</dbReference>
<dbReference type="PANTHER" id="PTHR32089">
    <property type="entry name" value="METHYL-ACCEPTING CHEMOTAXIS PROTEIN MCPB"/>
    <property type="match status" value="1"/>
</dbReference>
<keyword evidence="4" id="KW-0145">Chemotaxis</keyword>
<dbReference type="SUPFAM" id="SSF58104">
    <property type="entry name" value="Methyl-accepting chemotaxis protein (MCP) signaling domain"/>
    <property type="match status" value="1"/>
</dbReference>
<comment type="subcellular location">
    <subcellularLocation>
        <location evidence="1">Cell inner membrane</location>
        <topology evidence="1">Multi-pass membrane protein</topology>
    </subcellularLocation>
</comment>
<keyword evidence="7 13" id="KW-1133">Transmembrane helix</keyword>
<comment type="similarity">
    <text evidence="10">Belongs to the methyl-accepting chemotaxis (MCP) protein family.</text>
</comment>
<feature type="transmembrane region" description="Helical" evidence="13">
    <location>
        <begin position="12"/>
        <end position="32"/>
    </location>
</feature>
<keyword evidence="2" id="KW-1003">Cell membrane</keyword>
<dbReference type="PROSITE" id="PS50885">
    <property type="entry name" value="HAMP"/>
    <property type="match status" value="1"/>
</dbReference>
<accession>A0AA47KLA7</accession>
<dbReference type="SMART" id="SM00304">
    <property type="entry name" value="HAMP"/>
    <property type="match status" value="2"/>
</dbReference>
<feature type="coiled-coil region" evidence="12">
    <location>
        <begin position="520"/>
        <end position="547"/>
    </location>
</feature>
<evidence type="ECO:0000313" key="17">
    <source>
        <dbReference type="EMBL" id="WBA09040.1"/>
    </source>
</evidence>
<feature type="domain" description="HAMP" evidence="16">
    <location>
        <begin position="306"/>
        <end position="360"/>
    </location>
</feature>
<dbReference type="FunFam" id="1.10.287.950:FF:000001">
    <property type="entry name" value="Methyl-accepting chemotaxis sensory transducer"/>
    <property type="match status" value="1"/>
</dbReference>
<dbReference type="PROSITE" id="PS50192">
    <property type="entry name" value="T_SNARE"/>
    <property type="match status" value="1"/>
</dbReference>
<evidence type="ECO:0000256" key="8">
    <source>
        <dbReference type="ARBA" id="ARBA00023136"/>
    </source>
</evidence>
<evidence type="ECO:0000256" key="13">
    <source>
        <dbReference type="SAM" id="Phobius"/>
    </source>
</evidence>
<dbReference type="InterPro" id="IPR003660">
    <property type="entry name" value="HAMP_dom"/>
</dbReference>
<reference evidence="17" key="1">
    <citation type="submission" date="2022-09" db="EMBL/GenBank/DDBJ databases">
        <authorList>
            <person name="Li Z.-J."/>
        </authorList>
    </citation>
    <scope>NUCLEOTIDE SEQUENCE</scope>
    <source>
        <strain evidence="17">TGB11</strain>
    </source>
</reference>
<feature type="transmembrane region" description="Helical" evidence="13">
    <location>
        <begin position="286"/>
        <end position="306"/>
    </location>
</feature>
<organism evidence="17 18">
    <name type="scientific">Salinivibrio kushneri</name>
    <dbReference type="NCBI Taxonomy" id="1908198"/>
    <lineage>
        <taxon>Bacteria</taxon>
        <taxon>Pseudomonadati</taxon>
        <taxon>Pseudomonadota</taxon>
        <taxon>Gammaproteobacteria</taxon>
        <taxon>Vibrionales</taxon>
        <taxon>Vibrionaceae</taxon>
        <taxon>Salinivibrio</taxon>
    </lineage>
</organism>
<evidence type="ECO:0000256" key="10">
    <source>
        <dbReference type="ARBA" id="ARBA00029447"/>
    </source>
</evidence>
<evidence type="ECO:0000256" key="9">
    <source>
        <dbReference type="ARBA" id="ARBA00023224"/>
    </source>
</evidence>
<dbReference type="Gene3D" id="3.30.450.20">
    <property type="entry name" value="PAS domain"/>
    <property type="match status" value="1"/>
</dbReference>
<keyword evidence="3" id="KW-0488">Methylation</keyword>
<evidence type="ECO:0000256" key="1">
    <source>
        <dbReference type="ARBA" id="ARBA00004429"/>
    </source>
</evidence>
<keyword evidence="12" id="KW-0175">Coiled coil</keyword>
<evidence type="ECO:0000256" key="2">
    <source>
        <dbReference type="ARBA" id="ARBA00022475"/>
    </source>
</evidence>
<feature type="domain" description="T-SNARE coiled-coil homology" evidence="15">
    <location>
        <begin position="552"/>
        <end position="614"/>
    </location>
</feature>
<dbReference type="CDD" id="cd06225">
    <property type="entry name" value="HAMP"/>
    <property type="match status" value="1"/>
</dbReference>